<dbReference type="Pfam" id="PF00294">
    <property type="entry name" value="PfkB"/>
    <property type="match status" value="1"/>
</dbReference>
<organism evidence="5 6">
    <name type="scientific">Perkinsus olseni</name>
    <name type="common">Perkinsus atlanticus</name>
    <dbReference type="NCBI Taxonomy" id="32597"/>
    <lineage>
        <taxon>Eukaryota</taxon>
        <taxon>Sar</taxon>
        <taxon>Alveolata</taxon>
        <taxon>Perkinsozoa</taxon>
        <taxon>Perkinsea</taxon>
        <taxon>Perkinsida</taxon>
        <taxon>Perkinsidae</taxon>
        <taxon>Perkinsus</taxon>
    </lineage>
</organism>
<dbReference type="GO" id="GO:0016301">
    <property type="term" value="F:kinase activity"/>
    <property type="evidence" value="ECO:0007669"/>
    <property type="project" value="UniProtKB-KW"/>
</dbReference>
<dbReference type="InterPro" id="IPR051044">
    <property type="entry name" value="MAG_DAG_Lipase"/>
</dbReference>
<dbReference type="InterPro" id="IPR011611">
    <property type="entry name" value="PfkB_dom"/>
</dbReference>
<evidence type="ECO:0008006" key="7">
    <source>
        <dbReference type="Google" id="ProtNLM"/>
    </source>
</evidence>
<evidence type="ECO:0000313" key="5">
    <source>
        <dbReference type="EMBL" id="KAF4697056.1"/>
    </source>
</evidence>
<dbReference type="AlphaFoldDB" id="A0A7J6PMU4"/>
<evidence type="ECO:0000313" key="6">
    <source>
        <dbReference type="Proteomes" id="UP000574390"/>
    </source>
</evidence>
<protein>
    <recommendedName>
        <fullName evidence="7">Serine aminopeptidase S33 domain-containing protein</fullName>
    </recommendedName>
</protein>
<evidence type="ECO:0000259" key="4">
    <source>
        <dbReference type="Pfam" id="PF12146"/>
    </source>
</evidence>
<gene>
    <name evidence="5" type="ORF">FOZ62_019276</name>
</gene>
<dbReference type="InterPro" id="IPR002173">
    <property type="entry name" value="Carboh/pur_kinase_PfkB_CS"/>
</dbReference>
<dbReference type="Pfam" id="PF12146">
    <property type="entry name" value="Hydrolase_4"/>
    <property type="match status" value="1"/>
</dbReference>
<dbReference type="PANTHER" id="PTHR11614">
    <property type="entry name" value="PHOSPHOLIPASE-RELATED"/>
    <property type="match status" value="1"/>
</dbReference>
<dbReference type="InterPro" id="IPR022742">
    <property type="entry name" value="Hydrolase_4"/>
</dbReference>
<sequence length="596" mass="66127">QQRSLVANLSAAIKYDHTHVLDPENWKLIQHARVVYSAGFFVAVSPKAIEMVSDKCVETGALYCMNVAANYIVEVPDFKKVVLETLPKIDILFGNEIEAKALAKALEWDADMSVPEIAVKLAELPMAEGKNRGRKVVITQGPLETYIANTGRPVAAYDIISIEDKDIVDTNAAGDAYVGGFLAGILKNCDDQMCAAAGAYAAWEHFLFPTSMSIFGEVTSDSTWLIAIAVLLGLAVLIEQVLYDTFYKKIANYRTGEMRRKIVPAKFNAHPHALQGLLPELSSASPLKGTAGLYSLKSTGDKIFWETFVPTGVAHPKGVIVLCHGYADHSGFHMFNDARMFCEKEKYACVLFDQVGSGRSDGLQAYVDDWFKYCQLAKEFIDEFVLGSFVPSLAERSQHLPFYGYGHSMGGGLVASLSILHPTLFDGIILQSPMLKIPQSMHPSWIVEELLRGLARVAPKAPIVPTKNLGEVMYHHKDAVHYSAKYNLLVYRGKPRLRTALSLLQGQDFVSANFKSVTTPFIVCHGAADEITDPHADVELYNESPVQSKSRVCLYPGLRHYITGMQEPEETQKVFNDMFDWIDNRTEEVNKENKQE</sequence>
<dbReference type="InterPro" id="IPR029056">
    <property type="entry name" value="Ribokinase-like"/>
</dbReference>
<comment type="caution">
    <text evidence="5">The sequence shown here is derived from an EMBL/GenBank/DDBJ whole genome shotgun (WGS) entry which is preliminary data.</text>
</comment>
<dbReference type="Gene3D" id="3.40.50.1820">
    <property type="entry name" value="alpha/beta hydrolase"/>
    <property type="match status" value="1"/>
</dbReference>
<reference evidence="5 6" key="1">
    <citation type="submission" date="2020-04" db="EMBL/GenBank/DDBJ databases">
        <title>Perkinsus olseni comparative genomics.</title>
        <authorList>
            <person name="Bogema D.R."/>
        </authorList>
    </citation>
    <scope>NUCLEOTIDE SEQUENCE [LARGE SCALE GENOMIC DNA]</scope>
    <source>
        <strain evidence="5">ATCC PRA-205</strain>
    </source>
</reference>
<name>A0A7J6PMU4_PEROL</name>
<evidence type="ECO:0000259" key="3">
    <source>
        <dbReference type="Pfam" id="PF00294"/>
    </source>
</evidence>
<evidence type="ECO:0000256" key="2">
    <source>
        <dbReference type="ARBA" id="ARBA00022777"/>
    </source>
</evidence>
<feature type="domain" description="Carbohydrate kinase PfkB" evidence="3">
    <location>
        <begin position="2"/>
        <end position="202"/>
    </location>
</feature>
<dbReference type="PROSITE" id="PS00584">
    <property type="entry name" value="PFKB_KINASES_2"/>
    <property type="match status" value="1"/>
</dbReference>
<accession>A0A7J6PMU4</accession>
<feature type="non-terminal residue" evidence="5">
    <location>
        <position position="596"/>
    </location>
</feature>
<dbReference type="CDD" id="cd01168">
    <property type="entry name" value="adenosine_kinase"/>
    <property type="match status" value="1"/>
</dbReference>
<dbReference type="Gene3D" id="3.40.1190.20">
    <property type="match status" value="1"/>
</dbReference>
<proteinExistence type="predicted"/>
<dbReference type="Proteomes" id="UP000574390">
    <property type="component" value="Unassembled WGS sequence"/>
</dbReference>
<evidence type="ECO:0000256" key="1">
    <source>
        <dbReference type="ARBA" id="ARBA00022679"/>
    </source>
</evidence>
<keyword evidence="1" id="KW-0808">Transferase</keyword>
<keyword evidence="2" id="KW-0418">Kinase</keyword>
<dbReference type="EMBL" id="JABANM010035641">
    <property type="protein sequence ID" value="KAF4697056.1"/>
    <property type="molecule type" value="Genomic_DNA"/>
</dbReference>
<dbReference type="InterPro" id="IPR029058">
    <property type="entry name" value="AB_hydrolase_fold"/>
</dbReference>
<feature type="domain" description="Serine aminopeptidase S33" evidence="4">
    <location>
        <begin position="315"/>
        <end position="563"/>
    </location>
</feature>
<dbReference type="SUPFAM" id="SSF53613">
    <property type="entry name" value="Ribokinase-like"/>
    <property type="match status" value="1"/>
</dbReference>
<dbReference type="SUPFAM" id="SSF53474">
    <property type="entry name" value="alpha/beta-Hydrolases"/>
    <property type="match status" value="1"/>
</dbReference>